<evidence type="ECO:0000256" key="2">
    <source>
        <dbReference type="PROSITE-ProRule" id="PRU00335"/>
    </source>
</evidence>
<dbReference type="Pfam" id="PF17932">
    <property type="entry name" value="TetR_C_24"/>
    <property type="match status" value="1"/>
</dbReference>
<evidence type="ECO:0000256" key="1">
    <source>
        <dbReference type="ARBA" id="ARBA00023125"/>
    </source>
</evidence>
<dbReference type="InterPro" id="IPR036271">
    <property type="entry name" value="Tet_transcr_reg_TetR-rel_C_sf"/>
</dbReference>
<dbReference type="RefSeq" id="WP_183910175.1">
    <property type="nucleotide sequence ID" value="NZ_JACHXZ010000002.1"/>
</dbReference>
<evidence type="ECO:0000313" key="5">
    <source>
        <dbReference type="Proteomes" id="UP000559987"/>
    </source>
</evidence>
<dbReference type="SUPFAM" id="SSF48498">
    <property type="entry name" value="Tetracyclin repressor-like, C-terminal domain"/>
    <property type="match status" value="1"/>
</dbReference>
<dbReference type="GO" id="GO:0003700">
    <property type="term" value="F:DNA-binding transcription factor activity"/>
    <property type="evidence" value="ECO:0007669"/>
    <property type="project" value="TreeGrafter"/>
</dbReference>
<name>A0A839UQE1_9GAMM</name>
<evidence type="ECO:0000259" key="3">
    <source>
        <dbReference type="PROSITE" id="PS50977"/>
    </source>
</evidence>
<dbReference type="SUPFAM" id="SSF46689">
    <property type="entry name" value="Homeodomain-like"/>
    <property type="match status" value="1"/>
</dbReference>
<dbReference type="Gene3D" id="1.10.357.10">
    <property type="entry name" value="Tetracycline Repressor, domain 2"/>
    <property type="match status" value="1"/>
</dbReference>
<dbReference type="InterPro" id="IPR050109">
    <property type="entry name" value="HTH-type_TetR-like_transc_reg"/>
</dbReference>
<dbReference type="PRINTS" id="PR00455">
    <property type="entry name" value="HTHTETR"/>
</dbReference>
<feature type="DNA-binding region" description="H-T-H motif" evidence="2">
    <location>
        <begin position="42"/>
        <end position="61"/>
    </location>
</feature>
<dbReference type="InterPro" id="IPR009057">
    <property type="entry name" value="Homeodomain-like_sf"/>
</dbReference>
<dbReference type="GO" id="GO:0000976">
    <property type="term" value="F:transcription cis-regulatory region binding"/>
    <property type="evidence" value="ECO:0007669"/>
    <property type="project" value="TreeGrafter"/>
</dbReference>
<dbReference type="InterPro" id="IPR001647">
    <property type="entry name" value="HTH_TetR"/>
</dbReference>
<dbReference type="Proteomes" id="UP000559987">
    <property type="component" value="Unassembled WGS sequence"/>
</dbReference>
<keyword evidence="1 2" id="KW-0238">DNA-binding</keyword>
<dbReference type="InterPro" id="IPR041490">
    <property type="entry name" value="KstR2_TetR_C"/>
</dbReference>
<keyword evidence="5" id="KW-1185">Reference proteome</keyword>
<feature type="domain" description="HTH tetR-type" evidence="3">
    <location>
        <begin position="19"/>
        <end position="79"/>
    </location>
</feature>
<gene>
    <name evidence="4" type="ORF">FHS30_001904</name>
</gene>
<evidence type="ECO:0000313" key="4">
    <source>
        <dbReference type="EMBL" id="MBB3168720.1"/>
    </source>
</evidence>
<reference evidence="4 5" key="1">
    <citation type="submission" date="2020-08" db="EMBL/GenBank/DDBJ databases">
        <title>Genomic Encyclopedia of Type Strains, Phase III (KMG-III): the genomes of soil and plant-associated and newly described type strains.</title>
        <authorList>
            <person name="Whitman W."/>
        </authorList>
    </citation>
    <scope>NUCLEOTIDE SEQUENCE [LARGE SCALE GENOMIC DNA]</scope>
    <source>
        <strain evidence="4 5">CECT 8571</strain>
    </source>
</reference>
<protein>
    <submittedName>
        <fullName evidence="4">AcrR family transcriptional regulator</fullName>
    </submittedName>
</protein>
<proteinExistence type="predicted"/>
<dbReference type="PROSITE" id="PS50977">
    <property type="entry name" value="HTH_TETR_2"/>
    <property type="match status" value="1"/>
</dbReference>
<dbReference type="Pfam" id="PF00440">
    <property type="entry name" value="TetR_N"/>
    <property type="match status" value="1"/>
</dbReference>
<dbReference type="PANTHER" id="PTHR30055">
    <property type="entry name" value="HTH-TYPE TRANSCRIPTIONAL REGULATOR RUTR"/>
    <property type="match status" value="1"/>
</dbReference>
<sequence>MDIHFMAYQATARTEARKVDTQQMLLRSGHRIVARGGFSALSMARIAQQAGMATGNLYRYFTDKATLSVALFERASTHEMHAVFECVNHRAAPIVQLEMLLTAFLQRAHANPQLAYSLVAEPVDPAVEQARNEHRRRWATRFQAVIEDGIEQRQFAPQPAALAATALVGAMAEPLAVPPSYASFCASDIAPLVQFCLRALSA</sequence>
<comment type="caution">
    <text evidence="4">The sequence shown here is derived from an EMBL/GenBank/DDBJ whole genome shotgun (WGS) entry which is preliminary data.</text>
</comment>
<dbReference type="AlphaFoldDB" id="A0A839UQE1"/>
<dbReference type="PANTHER" id="PTHR30055:SF226">
    <property type="entry name" value="HTH-TYPE TRANSCRIPTIONAL REGULATOR PKSA"/>
    <property type="match status" value="1"/>
</dbReference>
<dbReference type="EMBL" id="JACHXZ010000002">
    <property type="protein sequence ID" value="MBB3168720.1"/>
    <property type="molecule type" value="Genomic_DNA"/>
</dbReference>
<organism evidence="4 5">
    <name type="scientific">Simiduia aestuariiviva</name>
    <dbReference type="NCBI Taxonomy" id="1510459"/>
    <lineage>
        <taxon>Bacteria</taxon>
        <taxon>Pseudomonadati</taxon>
        <taxon>Pseudomonadota</taxon>
        <taxon>Gammaproteobacteria</taxon>
        <taxon>Cellvibrionales</taxon>
        <taxon>Cellvibrionaceae</taxon>
        <taxon>Simiduia</taxon>
    </lineage>
</organism>
<accession>A0A839UQE1</accession>